<proteinExistence type="predicted"/>
<feature type="region of interest" description="Disordered" evidence="1">
    <location>
        <begin position="32"/>
        <end position="63"/>
    </location>
</feature>
<name>A0A085JZS8_SPHYA</name>
<dbReference type="AlphaFoldDB" id="A0A085JZS8"/>
<evidence type="ECO:0000256" key="1">
    <source>
        <dbReference type="SAM" id="MobiDB-lite"/>
    </source>
</evidence>
<dbReference type="RefSeq" id="WP_037512473.1">
    <property type="nucleotide sequence ID" value="NZ_CAIGKD010000023.1"/>
</dbReference>
<dbReference type="Proteomes" id="UP000280708">
    <property type="component" value="Chromosome"/>
</dbReference>
<evidence type="ECO:0000313" key="2">
    <source>
        <dbReference type="EMBL" id="AYO77916.1"/>
    </source>
</evidence>
<reference evidence="2 3" key="1">
    <citation type="submission" date="2018-10" db="EMBL/GenBank/DDBJ databases">
        <title>Characterization and genome analysis of a novel bacterium Sphingobium yanoikuyae SJTF8 capable of degrading PAHs.</title>
        <authorList>
            <person name="Yin C."/>
            <person name="Xiong W."/>
            <person name="Liang R."/>
        </authorList>
    </citation>
    <scope>NUCLEOTIDE SEQUENCE [LARGE SCALE GENOMIC DNA]</scope>
    <source>
        <strain evidence="2 3">SJTF8</strain>
    </source>
</reference>
<accession>A0A085JZS8</accession>
<sequence>MKYRLDLPRNRAVADTDQRSLYEVWDTVERYDRPAPAPTPDHLLMDQPAAPTTPAMAADEPAN</sequence>
<protein>
    <submittedName>
        <fullName evidence="2">Uncharacterized protein</fullName>
    </submittedName>
</protein>
<organism evidence="2 3">
    <name type="scientific">Sphingobium yanoikuyae</name>
    <name type="common">Sphingomonas yanoikuyae</name>
    <dbReference type="NCBI Taxonomy" id="13690"/>
    <lineage>
        <taxon>Bacteria</taxon>
        <taxon>Pseudomonadati</taxon>
        <taxon>Pseudomonadota</taxon>
        <taxon>Alphaproteobacteria</taxon>
        <taxon>Sphingomonadales</taxon>
        <taxon>Sphingomonadaceae</taxon>
        <taxon>Sphingobium</taxon>
    </lineage>
</organism>
<feature type="compositionally biased region" description="Low complexity" evidence="1">
    <location>
        <begin position="48"/>
        <end position="63"/>
    </location>
</feature>
<evidence type="ECO:0000313" key="3">
    <source>
        <dbReference type="Proteomes" id="UP000280708"/>
    </source>
</evidence>
<dbReference type="EMBL" id="CP033230">
    <property type="protein sequence ID" value="AYO77916.1"/>
    <property type="molecule type" value="Genomic_DNA"/>
</dbReference>
<gene>
    <name evidence="2" type="ORF">EBF16_14145</name>
</gene>